<dbReference type="InterPro" id="IPR002840">
    <property type="entry name" value="PMDh-S-like_dom"/>
</dbReference>
<organism evidence="3 4">
    <name type="scientific">Streptomyces spirodelae</name>
    <dbReference type="NCBI Taxonomy" id="2812904"/>
    <lineage>
        <taxon>Bacteria</taxon>
        <taxon>Bacillati</taxon>
        <taxon>Actinomycetota</taxon>
        <taxon>Actinomycetes</taxon>
        <taxon>Kitasatosporales</taxon>
        <taxon>Streptomycetaceae</taxon>
        <taxon>Streptomyces</taxon>
    </lineage>
</organism>
<proteinExistence type="predicted"/>
<protein>
    <submittedName>
        <fullName evidence="3">DUF126 domain-containing protein</fullName>
    </submittedName>
</protein>
<accession>A0ABS3WPR8</accession>
<keyword evidence="1" id="KW-0456">Lyase</keyword>
<sequence length="149" mass="15178">MTPAPETPAPGLYGRTLHVGEARGAVLHLDEPLSFWGGVGEDGTVVDVHHPQHGQSLTGRVVVMRSGRGSSSSAAVLAQRLQDGTAPAALVLASCDTILVVGALVAAELYDVHLPIVQADPEAITTLAGHVHVTARLSGEALVRGGACA</sequence>
<dbReference type="SUPFAM" id="SSF52016">
    <property type="entry name" value="LeuD/IlvD-like"/>
    <property type="match status" value="1"/>
</dbReference>
<reference evidence="3 4" key="1">
    <citation type="submission" date="2021-02" db="EMBL/GenBank/DDBJ databases">
        <title>Streptomyces spirodelae sp. nov., isolated from duckweed.</title>
        <authorList>
            <person name="Saimee Y."/>
            <person name="Duangmal K."/>
        </authorList>
    </citation>
    <scope>NUCLEOTIDE SEQUENCE [LARGE SCALE GENOMIC DNA]</scope>
    <source>
        <strain evidence="3 4">DW4-2</strain>
    </source>
</reference>
<dbReference type="PANTHER" id="PTHR36577:SF3">
    <property type="entry name" value="DUF521 DOMAIN PROTEIN (AFU_ORTHOLOGUE AFUA_6G00490)"/>
    <property type="match status" value="1"/>
</dbReference>
<evidence type="ECO:0000313" key="3">
    <source>
        <dbReference type="EMBL" id="MBO8185095.1"/>
    </source>
</evidence>
<gene>
    <name evidence="3" type="ORF">JW592_06365</name>
</gene>
<evidence type="ECO:0000259" key="2">
    <source>
        <dbReference type="Pfam" id="PF01989"/>
    </source>
</evidence>
<comment type="caution">
    <text evidence="3">The sequence shown here is derived from an EMBL/GenBank/DDBJ whole genome shotgun (WGS) entry which is preliminary data.</text>
</comment>
<dbReference type="Proteomes" id="UP001518976">
    <property type="component" value="Unassembled WGS sequence"/>
</dbReference>
<dbReference type="EMBL" id="JAFFZN010000004">
    <property type="protein sequence ID" value="MBO8185095.1"/>
    <property type="molecule type" value="Genomic_DNA"/>
</dbReference>
<evidence type="ECO:0000313" key="4">
    <source>
        <dbReference type="Proteomes" id="UP001518976"/>
    </source>
</evidence>
<name>A0ABS3WPR8_9ACTN</name>
<dbReference type="Gene3D" id="3.50.30.10">
    <property type="entry name" value="Phosphohistidine domain"/>
    <property type="match status" value="1"/>
</dbReference>
<evidence type="ECO:0000256" key="1">
    <source>
        <dbReference type="ARBA" id="ARBA00023239"/>
    </source>
</evidence>
<keyword evidence="4" id="KW-1185">Reference proteome</keyword>
<dbReference type="PANTHER" id="PTHR36577">
    <property type="entry name" value="DUF521 DOMAIN PROTEIN (AFU_ORTHOLOGUE AFUA_6G00490)"/>
    <property type="match status" value="1"/>
</dbReference>
<feature type="domain" description="Phosphomevalonate dehydratase small subunit-like" evidence="2">
    <location>
        <begin position="33"/>
        <end position="116"/>
    </location>
</feature>
<dbReference type="Pfam" id="PF01989">
    <property type="entry name" value="AcnX_swivel_put"/>
    <property type="match status" value="1"/>
</dbReference>
<dbReference type="RefSeq" id="WP_209263918.1">
    <property type="nucleotide sequence ID" value="NZ_JAFFZN010000004.1"/>
</dbReference>